<evidence type="ECO:0000313" key="2">
    <source>
        <dbReference type="Proteomes" id="UP000198767"/>
    </source>
</evidence>
<dbReference type="RefSeq" id="WP_090221331.1">
    <property type="nucleotide sequence ID" value="NZ_FMWG01000028.1"/>
</dbReference>
<keyword evidence="2" id="KW-1185">Reference proteome</keyword>
<dbReference type="OrthoDB" id="9956652at2"/>
<proteinExistence type="predicted"/>
<sequence>MGDDTPKTVTQVFSVTPELLEKAESKDESLAFLLQNAHRPGVDPHKFYTIELEDPTLRISYSTEIDRNKLH</sequence>
<organism evidence="1 2">
    <name type="scientific">Epibacterium ulvae</name>
    <dbReference type="NCBI Taxonomy" id="1156985"/>
    <lineage>
        <taxon>Bacteria</taxon>
        <taxon>Pseudomonadati</taxon>
        <taxon>Pseudomonadota</taxon>
        <taxon>Alphaproteobacteria</taxon>
        <taxon>Rhodobacterales</taxon>
        <taxon>Roseobacteraceae</taxon>
        <taxon>Epibacterium</taxon>
    </lineage>
</organism>
<dbReference type="Proteomes" id="UP000198767">
    <property type="component" value="Unassembled WGS sequence"/>
</dbReference>
<reference evidence="1 2" key="1">
    <citation type="submission" date="2016-10" db="EMBL/GenBank/DDBJ databases">
        <authorList>
            <person name="de Groot N.N."/>
        </authorList>
    </citation>
    <scope>NUCLEOTIDE SEQUENCE [LARGE SCALE GENOMIC DNA]</scope>
    <source>
        <strain evidence="1 2">U95</strain>
    </source>
</reference>
<evidence type="ECO:0000313" key="1">
    <source>
        <dbReference type="EMBL" id="SCZ74330.1"/>
    </source>
</evidence>
<dbReference type="AlphaFoldDB" id="A0A1G5RKI3"/>
<name>A0A1G5RKI3_9RHOB</name>
<protein>
    <submittedName>
        <fullName evidence="1">Uncharacterized protein</fullName>
    </submittedName>
</protein>
<gene>
    <name evidence="1" type="ORF">SAMN04488118_1282</name>
</gene>
<accession>A0A1G5RKI3</accession>
<dbReference type="EMBL" id="FMWG01000028">
    <property type="protein sequence ID" value="SCZ74330.1"/>
    <property type="molecule type" value="Genomic_DNA"/>
</dbReference>